<dbReference type="Gene3D" id="2.60.40.150">
    <property type="entry name" value="C2 domain"/>
    <property type="match status" value="1"/>
</dbReference>
<dbReference type="InterPro" id="IPR000008">
    <property type="entry name" value="C2_dom"/>
</dbReference>
<evidence type="ECO:0000259" key="1">
    <source>
        <dbReference type="Pfam" id="PF00168"/>
    </source>
</evidence>
<dbReference type="AlphaFoldDB" id="D8QNF1"/>
<dbReference type="CDD" id="cd00030">
    <property type="entry name" value="C2"/>
    <property type="match status" value="1"/>
</dbReference>
<sequence>MYLWPRTMEINVIEDPRALLRKVKVVGATGSLPDPYASGERPFAKKTVKKNTLNPNWNETFNLWNVKLLSYLFNWAKCLRGEVANAVEKLQKEMVWCRRLGRQASHELRLAFRGKAKKTKRQDSELTHEETPATSTLADVEATCRKLKFKRLIFKPSF</sequence>
<evidence type="ECO:0000313" key="2">
    <source>
        <dbReference type="EMBL" id="EFJ38089.1"/>
    </source>
</evidence>
<reference evidence="2 3" key="1">
    <citation type="journal article" date="2011" name="Science">
        <title>The Selaginella genome identifies genetic changes associated with the evolution of vascular plants.</title>
        <authorList>
            <person name="Banks J.A."/>
            <person name="Nishiyama T."/>
            <person name="Hasebe M."/>
            <person name="Bowman J.L."/>
            <person name="Gribskov M."/>
            <person name="dePamphilis C."/>
            <person name="Albert V.A."/>
            <person name="Aono N."/>
            <person name="Aoyama T."/>
            <person name="Ambrose B.A."/>
            <person name="Ashton N.W."/>
            <person name="Axtell M.J."/>
            <person name="Barker E."/>
            <person name="Barker M.S."/>
            <person name="Bennetzen J.L."/>
            <person name="Bonawitz N.D."/>
            <person name="Chapple C."/>
            <person name="Cheng C."/>
            <person name="Correa L.G."/>
            <person name="Dacre M."/>
            <person name="DeBarry J."/>
            <person name="Dreyer I."/>
            <person name="Elias M."/>
            <person name="Engstrom E.M."/>
            <person name="Estelle M."/>
            <person name="Feng L."/>
            <person name="Finet C."/>
            <person name="Floyd S.K."/>
            <person name="Frommer W.B."/>
            <person name="Fujita T."/>
            <person name="Gramzow L."/>
            <person name="Gutensohn M."/>
            <person name="Harholt J."/>
            <person name="Hattori M."/>
            <person name="Heyl A."/>
            <person name="Hirai T."/>
            <person name="Hiwatashi Y."/>
            <person name="Ishikawa M."/>
            <person name="Iwata M."/>
            <person name="Karol K.G."/>
            <person name="Koehler B."/>
            <person name="Kolukisaoglu U."/>
            <person name="Kubo M."/>
            <person name="Kurata T."/>
            <person name="Lalonde S."/>
            <person name="Li K."/>
            <person name="Li Y."/>
            <person name="Litt A."/>
            <person name="Lyons E."/>
            <person name="Manning G."/>
            <person name="Maruyama T."/>
            <person name="Michael T.P."/>
            <person name="Mikami K."/>
            <person name="Miyazaki S."/>
            <person name="Morinaga S."/>
            <person name="Murata T."/>
            <person name="Mueller-Roeber B."/>
            <person name="Nelson D.R."/>
            <person name="Obara M."/>
            <person name="Oguri Y."/>
            <person name="Olmstead R.G."/>
            <person name="Onodera N."/>
            <person name="Petersen B.L."/>
            <person name="Pils B."/>
            <person name="Prigge M."/>
            <person name="Rensing S.A."/>
            <person name="Riano-Pachon D.M."/>
            <person name="Roberts A.W."/>
            <person name="Sato Y."/>
            <person name="Scheller H.V."/>
            <person name="Schulz B."/>
            <person name="Schulz C."/>
            <person name="Shakirov E.V."/>
            <person name="Shibagaki N."/>
            <person name="Shinohara N."/>
            <person name="Shippen D.E."/>
            <person name="Soerensen I."/>
            <person name="Sotooka R."/>
            <person name="Sugimoto N."/>
            <person name="Sugita M."/>
            <person name="Sumikawa N."/>
            <person name="Tanurdzic M."/>
            <person name="Theissen G."/>
            <person name="Ulvskov P."/>
            <person name="Wakazuki S."/>
            <person name="Weng J.K."/>
            <person name="Willats W.W."/>
            <person name="Wipf D."/>
            <person name="Wolf P.G."/>
            <person name="Yang L."/>
            <person name="Zimmer A.D."/>
            <person name="Zhu Q."/>
            <person name="Mitros T."/>
            <person name="Hellsten U."/>
            <person name="Loque D."/>
            <person name="Otillar R."/>
            <person name="Salamov A."/>
            <person name="Schmutz J."/>
            <person name="Shapiro H."/>
            <person name="Lindquist E."/>
            <person name="Lucas S."/>
            <person name="Rokhsar D."/>
            <person name="Grigoriev I.V."/>
        </authorList>
    </citation>
    <scope>NUCLEOTIDE SEQUENCE [LARGE SCALE GENOMIC DNA]</scope>
</reference>
<dbReference type="Pfam" id="PF00168">
    <property type="entry name" value="C2"/>
    <property type="match status" value="1"/>
</dbReference>
<dbReference type="KEGG" id="smo:SELMODRAFT_402909"/>
<feature type="domain" description="C2" evidence="1">
    <location>
        <begin position="31"/>
        <end position="63"/>
    </location>
</feature>
<dbReference type="SUPFAM" id="SSF49562">
    <property type="entry name" value="C2 domain (Calcium/lipid-binding domain, CaLB)"/>
    <property type="match status" value="1"/>
</dbReference>
<gene>
    <name evidence="2" type="ORF">SELMODRAFT_402909</name>
</gene>
<accession>D8QNF1</accession>
<evidence type="ECO:0000313" key="3">
    <source>
        <dbReference type="Proteomes" id="UP000001514"/>
    </source>
</evidence>
<dbReference type="Proteomes" id="UP000001514">
    <property type="component" value="Unassembled WGS sequence"/>
</dbReference>
<name>D8QNF1_SELML</name>
<dbReference type="InParanoid" id="D8QNF1"/>
<dbReference type="EMBL" id="GL377565">
    <property type="protein sequence ID" value="EFJ38089.1"/>
    <property type="molecule type" value="Genomic_DNA"/>
</dbReference>
<keyword evidence="3" id="KW-1185">Reference proteome</keyword>
<dbReference type="HOGENOM" id="CLU_1672275_0_0_1"/>
<dbReference type="InterPro" id="IPR035892">
    <property type="entry name" value="C2_domain_sf"/>
</dbReference>
<proteinExistence type="predicted"/>
<dbReference type="Gramene" id="EFJ38089">
    <property type="protein sequence ID" value="EFJ38089"/>
    <property type="gene ID" value="SELMODRAFT_402909"/>
</dbReference>
<organism evidence="3">
    <name type="scientific">Selaginella moellendorffii</name>
    <name type="common">Spikemoss</name>
    <dbReference type="NCBI Taxonomy" id="88036"/>
    <lineage>
        <taxon>Eukaryota</taxon>
        <taxon>Viridiplantae</taxon>
        <taxon>Streptophyta</taxon>
        <taxon>Embryophyta</taxon>
        <taxon>Tracheophyta</taxon>
        <taxon>Lycopodiopsida</taxon>
        <taxon>Selaginellales</taxon>
        <taxon>Selaginellaceae</taxon>
        <taxon>Selaginella</taxon>
    </lineage>
</organism>
<protein>
    <recommendedName>
        <fullName evidence="1">C2 domain-containing protein</fullName>
    </recommendedName>
</protein>